<evidence type="ECO:0000256" key="7">
    <source>
        <dbReference type="ARBA" id="ARBA00022475"/>
    </source>
</evidence>
<keyword evidence="6 19" id="KW-0813">Transport</keyword>
<keyword evidence="7" id="KW-1003">Cell membrane</keyword>
<evidence type="ECO:0000256" key="15">
    <source>
        <dbReference type="ARBA" id="ARBA00023014"/>
    </source>
</evidence>
<evidence type="ECO:0000256" key="17">
    <source>
        <dbReference type="ARBA" id="ARBA00023157"/>
    </source>
</evidence>
<dbReference type="GO" id="GO:0051537">
    <property type="term" value="F:2 iron, 2 sulfur cluster binding"/>
    <property type="evidence" value="ECO:0007669"/>
    <property type="project" value="UniProtKB-KW"/>
</dbReference>
<dbReference type="PROSITE" id="PS51296">
    <property type="entry name" value="RIESKE"/>
    <property type="match status" value="1"/>
</dbReference>
<evidence type="ECO:0000313" key="23">
    <source>
        <dbReference type="Proteomes" id="UP000321199"/>
    </source>
</evidence>
<sequence>MSDTPIDSSKRNWLIATSCAGAVGGVATAVPFVSSFEPSEKAKAAGAPVEVDISALKEGEKITVEWRGKPVWILRRSKAEVEALAKHDGELADPESKRHPDEFTPPYARNEWRSIKPEILVVVGICPHLGCSPTDKFATGPQPSLPSDWAGGWLCPCHGSTFDLAGRVFKNKPSPDNLPVPPYMYLSDTRLLIGEDKKKA</sequence>
<dbReference type="InterPro" id="IPR014349">
    <property type="entry name" value="Rieske_Fe-S_prot"/>
</dbReference>
<dbReference type="NCBIfam" id="TIGR01416">
    <property type="entry name" value="Rieske_proteo"/>
    <property type="match status" value="1"/>
</dbReference>
<keyword evidence="16" id="KW-0472">Membrane</keyword>
<evidence type="ECO:0000256" key="1">
    <source>
        <dbReference type="ARBA" id="ARBA00002444"/>
    </source>
</evidence>
<dbReference type="KEGG" id="cof:FOZ74_13925"/>
<evidence type="ECO:0000256" key="2">
    <source>
        <dbReference type="ARBA" id="ARBA00004162"/>
    </source>
</evidence>
<comment type="subunit">
    <text evidence="3 20">The main subunits of complex b-c1 are: cytochrome b, cytochrome c1 and the Rieske protein.</text>
</comment>
<dbReference type="Gene3D" id="1.20.5.510">
    <property type="entry name" value="Single helix bin"/>
    <property type="match status" value="1"/>
</dbReference>
<keyword evidence="9" id="KW-0001">2Fe-2S</keyword>
<evidence type="ECO:0000256" key="8">
    <source>
        <dbReference type="ARBA" id="ARBA00022692"/>
    </source>
</evidence>
<comment type="function">
    <text evidence="1">Component of the ubiquinol-cytochrome c reductase complex (complex III or cytochrome b-c1 complex), which is a respiratory chain that generates an electrochemical potential coupled to ATP synthesis.</text>
</comment>
<evidence type="ECO:0000256" key="12">
    <source>
        <dbReference type="ARBA" id="ARBA00022982"/>
    </source>
</evidence>
<keyword evidence="10" id="KW-0479">Metal-binding</keyword>
<dbReference type="SUPFAM" id="SSF50022">
    <property type="entry name" value="ISP domain"/>
    <property type="match status" value="1"/>
</dbReference>
<evidence type="ECO:0000256" key="4">
    <source>
        <dbReference type="ARBA" id="ARBA00012951"/>
    </source>
</evidence>
<name>A0A5B8RZ87_9BURK</name>
<evidence type="ECO:0000256" key="10">
    <source>
        <dbReference type="ARBA" id="ARBA00022723"/>
    </source>
</evidence>
<dbReference type="InterPro" id="IPR006317">
    <property type="entry name" value="Ubiquinol_cyt_c_Rdtase_Fe-S-su"/>
</dbReference>
<evidence type="ECO:0000256" key="9">
    <source>
        <dbReference type="ARBA" id="ARBA00022714"/>
    </source>
</evidence>
<proteinExistence type="predicted"/>
<evidence type="ECO:0000256" key="6">
    <source>
        <dbReference type="ARBA" id="ARBA00022448"/>
    </source>
</evidence>
<evidence type="ECO:0000259" key="21">
    <source>
        <dbReference type="PROSITE" id="PS51296"/>
    </source>
</evidence>
<evidence type="ECO:0000256" key="18">
    <source>
        <dbReference type="ARBA" id="ARBA00029351"/>
    </source>
</evidence>
<keyword evidence="23" id="KW-1185">Reference proteome</keyword>
<feature type="domain" description="Rieske" evidence="21">
    <location>
        <begin position="112"/>
        <end position="192"/>
    </location>
</feature>
<keyword evidence="14" id="KW-0408">Iron</keyword>
<accession>A0A5B8RZ87</accession>
<evidence type="ECO:0000256" key="11">
    <source>
        <dbReference type="ARBA" id="ARBA00022967"/>
    </source>
</evidence>
<evidence type="ECO:0000256" key="13">
    <source>
        <dbReference type="ARBA" id="ARBA00022989"/>
    </source>
</evidence>
<protein>
    <recommendedName>
        <fullName evidence="5 19">Ubiquinol-cytochrome c reductase iron-sulfur subunit</fullName>
        <ecNumber evidence="4 19">7.1.1.8</ecNumber>
    </recommendedName>
</protein>
<dbReference type="PANTHER" id="PTHR10134">
    <property type="entry name" value="CYTOCHROME B-C1 COMPLEX SUBUNIT RIESKE, MITOCHONDRIAL"/>
    <property type="match status" value="1"/>
</dbReference>
<evidence type="ECO:0000256" key="20">
    <source>
        <dbReference type="RuleBase" id="RU004497"/>
    </source>
</evidence>
<comment type="catalytic activity">
    <reaction evidence="18 19">
        <text>a quinol + 2 Fe(III)-[cytochrome c](out) = a quinone + 2 Fe(II)-[cytochrome c](out) + 2 H(+)(out)</text>
        <dbReference type="Rhea" id="RHEA:11484"/>
        <dbReference type="Rhea" id="RHEA-COMP:10350"/>
        <dbReference type="Rhea" id="RHEA-COMP:14399"/>
        <dbReference type="ChEBI" id="CHEBI:15378"/>
        <dbReference type="ChEBI" id="CHEBI:24646"/>
        <dbReference type="ChEBI" id="CHEBI:29033"/>
        <dbReference type="ChEBI" id="CHEBI:29034"/>
        <dbReference type="ChEBI" id="CHEBI:132124"/>
        <dbReference type="EC" id="7.1.1.8"/>
    </reaction>
</comment>
<evidence type="ECO:0000256" key="3">
    <source>
        <dbReference type="ARBA" id="ARBA00011649"/>
    </source>
</evidence>
<dbReference type="EC" id="7.1.1.8" evidence="4 19"/>
<keyword evidence="8" id="KW-0812">Transmembrane</keyword>
<comment type="miscellaneous">
    <text evidence="19">The Rieske protein is a high potential 2Fe-2S protein.</text>
</comment>
<dbReference type="InterPro" id="IPR005805">
    <property type="entry name" value="Rieske_Fe-S_prot_C"/>
</dbReference>
<dbReference type="InterPro" id="IPR036922">
    <property type="entry name" value="Rieske_2Fe-2S_sf"/>
</dbReference>
<keyword evidence="13" id="KW-1133">Transmembrane helix</keyword>
<dbReference type="GO" id="GO:0005886">
    <property type="term" value="C:plasma membrane"/>
    <property type="evidence" value="ECO:0007669"/>
    <property type="project" value="UniProtKB-SubCell"/>
</dbReference>
<organism evidence="22 23">
    <name type="scientific">Comamonas flocculans</name>
    <dbReference type="NCBI Taxonomy" id="2597701"/>
    <lineage>
        <taxon>Bacteria</taxon>
        <taxon>Pseudomonadati</taxon>
        <taxon>Pseudomonadota</taxon>
        <taxon>Betaproteobacteria</taxon>
        <taxon>Burkholderiales</taxon>
        <taxon>Comamonadaceae</taxon>
        <taxon>Comamonas</taxon>
    </lineage>
</organism>
<comment type="cofactor">
    <cofactor evidence="19">
        <name>[2Fe-2S] cluster</name>
        <dbReference type="ChEBI" id="CHEBI:190135"/>
    </cofactor>
    <text evidence="19">Binds 1 [2Fe-2S] cluster per subunit.</text>
</comment>
<dbReference type="InterPro" id="IPR017941">
    <property type="entry name" value="Rieske_2Fe-2S"/>
</dbReference>
<dbReference type="Gene3D" id="2.102.10.10">
    <property type="entry name" value="Rieske [2Fe-2S] iron-sulphur domain"/>
    <property type="match status" value="1"/>
</dbReference>
<keyword evidence="15" id="KW-0411">Iron-sulfur</keyword>
<reference evidence="22 23" key="1">
    <citation type="submission" date="2019-07" db="EMBL/GenBank/DDBJ databases">
        <title>Complete genome sequence of Comamonas sp. NLF 7-7 isolated from livestock.</title>
        <authorList>
            <person name="Kim D.H."/>
            <person name="Kim J.G."/>
        </authorList>
    </citation>
    <scope>NUCLEOTIDE SEQUENCE [LARGE SCALE GENOMIC DNA]</scope>
    <source>
        <strain evidence="22 23">NLF 7-7</strain>
    </source>
</reference>
<dbReference type="Pfam" id="PF00355">
    <property type="entry name" value="Rieske"/>
    <property type="match status" value="1"/>
</dbReference>
<keyword evidence="11" id="KW-1278">Translocase</keyword>
<dbReference type="RefSeq" id="WP_146913614.1">
    <property type="nucleotide sequence ID" value="NZ_CP042344.1"/>
</dbReference>
<evidence type="ECO:0000256" key="16">
    <source>
        <dbReference type="ARBA" id="ARBA00023136"/>
    </source>
</evidence>
<dbReference type="Pfam" id="PF10399">
    <property type="entry name" value="UCR_Fe-S_N"/>
    <property type="match status" value="1"/>
</dbReference>
<keyword evidence="17" id="KW-1015">Disulfide bond</keyword>
<dbReference type="CDD" id="cd03470">
    <property type="entry name" value="Rieske_cytochrome_bc1"/>
    <property type="match status" value="1"/>
</dbReference>
<evidence type="ECO:0000256" key="14">
    <source>
        <dbReference type="ARBA" id="ARBA00023004"/>
    </source>
</evidence>
<dbReference type="GO" id="GO:0046872">
    <property type="term" value="F:metal ion binding"/>
    <property type="evidence" value="ECO:0007669"/>
    <property type="project" value="UniProtKB-KW"/>
</dbReference>
<comment type="subcellular location">
    <subcellularLocation>
        <location evidence="2">Cell membrane</location>
        <topology evidence="2">Single-pass membrane protein</topology>
    </subcellularLocation>
</comment>
<evidence type="ECO:0000256" key="19">
    <source>
        <dbReference type="RuleBase" id="RU004494"/>
    </source>
</evidence>
<evidence type="ECO:0000313" key="22">
    <source>
        <dbReference type="EMBL" id="QEA14032.1"/>
    </source>
</evidence>
<evidence type="ECO:0000256" key="5">
    <source>
        <dbReference type="ARBA" id="ARBA00019816"/>
    </source>
</evidence>
<dbReference type="GO" id="GO:0008121">
    <property type="term" value="F:quinol-cytochrome-c reductase activity"/>
    <property type="evidence" value="ECO:0007669"/>
    <property type="project" value="UniProtKB-EC"/>
</dbReference>
<dbReference type="Proteomes" id="UP000321199">
    <property type="component" value="Chromosome"/>
</dbReference>
<dbReference type="EMBL" id="CP042344">
    <property type="protein sequence ID" value="QEA14032.1"/>
    <property type="molecule type" value="Genomic_DNA"/>
</dbReference>
<dbReference type="PRINTS" id="PR00162">
    <property type="entry name" value="RIESKE"/>
</dbReference>
<dbReference type="OrthoDB" id="9767869at2"/>
<dbReference type="AlphaFoldDB" id="A0A5B8RZ87"/>
<dbReference type="InterPro" id="IPR019470">
    <property type="entry name" value="Ubiq_cytC_Rdtase_Fe-S_su_TAT"/>
</dbReference>
<keyword evidence="12 19" id="KW-0249">Electron transport</keyword>
<gene>
    <name evidence="22" type="primary">petA</name>
    <name evidence="22" type="ORF">FOZ74_13925</name>
</gene>